<reference evidence="4 5" key="1">
    <citation type="submission" date="2019-03" db="EMBL/GenBank/DDBJ databases">
        <title>Genomic Encyclopedia of Type Strains, Phase IV (KMG-IV): sequencing the most valuable type-strain genomes for metagenomic binning, comparative biology and taxonomic classification.</title>
        <authorList>
            <person name="Goeker M."/>
        </authorList>
    </citation>
    <scope>NUCLEOTIDE SEQUENCE [LARGE SCALE GENOMIC DNA]</scope>
    <source>
        <strain evidence="4 5">DSM 19377</strain>
    </source>
</reference>
<evidence type="ECO:0000256" key="1">
    <source>
        <dbReference type="ARBA" id="ARBA00009986"/>
    </source>
</evidence>
<dbReference type="Gene3D" id="3.40.309.10">
    <property type="entry name" value="Aldehyde Dehydrogenase, Chain A, domain 2"/>
    <property type="match status" value="1"/>
</dbReference>
<dbReference type="Proteomes" id="UP000295416">
    <property type="component" value="Unassembled WGS sequence"/>
</dbReference>
<dbReference type="OrthoDB" id="9762913at2"/>
<dbReference type="PROSITE" id="PS00070">
    <property type="entry name" value="ALDEHYDE_DEHYDR_CYS"/>
    <property type="match status" value="1"/>
</dbReference>
<dbReference type="InterPro" id="IPR016162">
    <property type="entry name" value="Ald_DH_N"/>
</dbReference>
<evidence type="ECO:0000259" key="3">
    <source>
        <dbReference type="Pfam" id="PF00171"/>
    </source>
</evidence>
<dbReference type="InterPro" id="IPR016163">
    <property type="entry name" value="Ald_DH_C"/>
</dbReference>
<keyword evidence="2" id="KW-0560">Oxidoreductase</keyword>
<accession>A0A4R2NQ68</accession>
<evidence type="ECO:0000313" key="4">
    <source>
        <dbReference type="EMBL" id="TCP23455.1"/>
    </source>
</evidence>
<gene>
    <name evidence="4" type="ORF">EV207_13116</name>
</gene>
<dbReference type="SUPFAM" id="SSF53720">
    <property type="entry name" value="ALDH-like"/>
    <property type="match status" value="1"/>
</dbReference>
<feature type="domain" description="Aldehyde dehydrogenase" evidence="3">
    <location>
        <begin position="20"/>
        <end position="480"/>
    </location>
</feature>
<dbReference type="PANTHER" id="PTHR11699">
    <property type="entry name" value="ALDEHYDE DEHYDROGENASE-RELATED"/>
    <property type="match status" value="1"/>
</dbReference>
<comment type="caution">
    <text evidence="4">The sequence shown here is derived from an EMBL/GenBank/DDBJ whole genome shotgun (WGS) entry which is preliminary data.</text>
</comment>
<dbReference type="InterPro" id="IPR016160">
    <property type="entry name" value="Ald_DH_CS_CYS"/>
</dbReference>
<organism evidence="4 5">
    <name type="scientific">Scopulibacillus darangshiensis</name>
    <dbReference type="NCBI Taxonomy" id="442528"/>
    <lineage>
        <taxon>Bacteria</taxon>
        <taxon>Bacillati</taxon>
        <taxon>Bacillota</taxon>
        <taxon>Bacilli</taxon>
        <taxon>Bacillales</taxon>
        <taxon>Sporolactobacillaceae</taxon>
        <taxon>Scopulibacillus</taxon>
    </lineage>
</organism>
<proteinExistence type="inferred from homology"/>
<dbReference type="FunFam" id="3.40.605.10:FF:000007">
    <property type="entry name" value="NAD/NADP-dependent betaine aldehyde dehydrogenase"/>
    <property type="match status" value="1"/>
</dbReference>
<evidence type="ECO:0000256" key="2">
    <source>
        <dbReference type="ARBA" id="ARBA00023002"/>
    </source>
</evidence>
<dbReference type="AlphaFoldDB" id="A0A4R2NQ68"/>
<dbReference type="EMBL" id="SLXK01000031">
    <property type="protein sequence ID" value="TCP23455.1"/>
    <property type="molecule type" value="Genomic_DNA"/>
</dbReference>
<protein>
    <submittedName>
        <fullName evidence="4">Aldehyde dehydrogenase (NAD+)</fullName>
    </submittedName>
</protein>
<dbReference type="Gene3D" id="3.40.605.10">
    <property type="entry name" value="Aldehyde Dehydrogenase, Chain A, domain 1"/>
    <property type="match status" value="1"/>
</dbReference>
<sequence length="485" mass="52466">MSQNYTINHVQSGNYINGEWVQGKGESFSVKNPSDLSETIGDVAFSTVDQVKDAEEAARGALNSWKNLTGSARGQYLYKMAAALEENLQTLATLASKEMGKPISEMKGEVTRGIQLLNYYASEGVRSEGDVIPSASEKVLQYTKKVPLGVVALITPWNFPVAIPIWKLAPALICGNTIIWKPAENNALISSKLCEVFEKAGLPNGVLNMVIGSGKEAGAYLTEKAKINGLSFTGSTATGSTIAAACAQRNIKFQTEMGGKNAAIVLNDADLKKSIPPIVSGAFRSAGQKCTATSRIIVEEGIYDQFIAELKEEMTDVKLGPALAEESYLGPVASKDQYEKVQGYVDLAHKEAEVIFENQDKIASDGYYIHPLIVTGIESDHPLFKEEIFGPVAVVIKVKNYDEAVALLNDTEYGLSASIFTNDLNKAHRFLDDADIGMVRVNLETAGVEYQAPFGGMKQSSSHTREQGQAALDFYTSTKTCAVHY</sequence>
<dbReference type="GO" id="GO:0016620">
    <property type="term" value="F:oxidoreductase activity, acting on the aldehyde or oxo group of donors, NAD or NADP as acceptor"/>
    <property type="evidence" value="ECO:0007669"/>
    <property type="project" value="InterPro"/>
</dbReference>
<dbReference type="InterPro" id="IPR016161">
    <property type="entry name" value="Ald_DH/histidinol_DH"/>
</dbReference>
<keyword evidence="5" id="KW-1185">Reference proteome</keyword>
<name>A0A4R2NQ68_9BACL</name>
<dbReference type="InterPro" id="IPR015590">
    <property type="entry name" value="Aldehyde_DH_dom"/>
</dbReference>
<evidence type="ECO:0000313" key="5">
    <source>
        <dbReference type="Proteomes" id="UP000295416"/>
    </source>
</evidence>
<dbReference type="Pfam" id="PF00171">
    <property type="entry name" value="Aldedh"/>
    <property type="match status" value="1"/>
</dbReference>
<comment type="similarity">
    <text evidence="1">Belongs to the aldehyde dehydrogenase family.</text>
</comment>